<feature type="transmembrane region" description="Helical" evidence="1">
    <location>
        <begin position="241"/>
        <end position="268"/>
    </location>
</feature>
<comment type="caution">
    <text evidence="2">The sequence shown here is derived from an EMBL/GenBank/DDBJ whole genome shotgun (WGS) entry which is preliminary data.</text>
</comment>
<accession>A0AAJ2J1P0</accession>
<gene>
    <name evidence="2" type="ORF">P7D34_10075</name>
</gene>
<organism evidence="2 3">
    <name type="scientific">Lactococcus petauri</name>
    <dbReference type="NCBI Taxonomy" id="1940789"/>
    <lineage>
        <taxon>Bacteria</taxon>
        <taxon>Bacillati</taxon>
        <taxon>Bacillota</taxon>
        <taxon>Bacilli</taxon>
        <taxon>Lactobacillales</taxon>
        <taxon>Streptococcaceae</taxon>
        <taxon>Lactococcus</taxon>
    </lineage>
</organism>
<name>A0AAJ2J1P0_9LACT</name>
<sequence>MDLVSELSKSLQDYNSEAFTWVTKIIATSTLKVGLYIMGVLLLIELATMFEKMNNSSNGIITVRMWTNVIMRFTFAGVMVSGSWAILQFVLLISNGLTKLIGANGGNSFDILTNMIPNLPTPSTDLLTNIGNIINLLLNPTGALTQAIGFLVLLLLGLIVQLIAYLMVWVIIYLRFFQMYMMYVMAPIPMASFASSEHKQIGINYIKRFGAYAFQSAIILIVMALYSIFTKATLSLSIPTGGMMAIFSAATQLLAGIVQAIVFIVLIWQTLSVSKSLFGIGV</sequence>
<feature type="transmembrane region" description="Helical" evidence="1">
    <location>
        <begin position="25"/>
        <end position="48"/>
    </location>
</feature>
<evidence type="ECO:0000256" key="1">
    <source>
        <dbReference type="SAM" id="Phobius"/>
    </source>
</evidence>
<feature type="transmembrane region" description="Helical" evidence="1">
    <location>
        <begin position="209"/>
        <end position="229"/>
    </location>
</feature>
<evidence type="ECO:0000313" key="2">
    <source>
        <dbReference type="EMBL" id="MDT2667557.1"/>
    </source>
</evidence>
<reference evidence="2" key="1">
    <citation type="submission" date="2023-03" db="EMBL/GenBank/DDBJ databases">
        <authorList>
            <person name="Shen W."/>
            <person name="Cai J."/>
        </authorList>
    </citation>
    <scope>NUCLEOTIDE SEQUENCE</scope>
    <source>
        <strain evidence="2">Y3</strain>
    </source>
</reference>
<feature type="transmembrane region" description="Helical" evidence="1">
    <location>
        <begin position="69"/>
        <end position="93"/>
    </location>
</feature>
<evidence type="ECO:0000313" key="3">
    <source>
        <dbReference type="Proteomes" id="UP001257962"/>
    </source>
</evidence>
<keyword evidence="1" id="KW-1133">Transmembrane helix</keyword>
<dbReference type="RefSeq" id="WP_206886662.1">
    <property type="nucleotide sequence ID" value="NZ_JARPXS010000010.1"/>
</dbReference>
<protein>
    <recommendedName>
        <fullName evidence="4">Conjugal transfer protein TrbL</fullName>
    </recommendedName>
</protein>
<dbReference type="EMBL" id="JARPYC010000010">
    <property type="protein sequence ID" value="MDT2667557.1"/>
    <property type="molecule type" value="Genomic_DNA"/>
</dbReference>
<feature type="transmembrane region" description="Helical" evidence="1">
    <location>
        <begin position="147"/>
        <end position="174"/>
    </location>
</feature>
<keyword evidence="1" id="KW-0472">Membrane</keyword>
<dbReference type="AlphaFoldDB" id="A0AAJ2J1P0"/>
<proteinExistence type="predicted"/>
<dbReference type="Proteomes" id="UP001257962">
    <property type="component" value="Unassembled WGS sequence"/>
</dbReference>
<keyword evidence="1" id="KW-0812">Transmembrane</keyword>
<evidence type="ECO:0008006" key="4">
    <source>
        <dbReference type="Google" id="ProtNLM"/>
    </source>
</evidence>